<dbReference type="VEuPathDB" id="VectorBase:AARA21_001442"/>
<dbReference type="SUPFAM" id="SSF56436">
    <property type="entry name" value="C-type lectin-like"/>
    <property type="match status" value="1"/>
</dbReference>
<dbReference type="CDD" id="cd00037">
    <property type="entry name" value="CLECT"/>
    <property type="match status" value="1"/>
</dbReference>
<dbReference type="InterPro" id="IPR016187">
    <property type="entry name" value="CTDL_fold"/>
</dbReference>
<dbReference type="VEuPathDB" id="VectorBase:AARA004729"/>
<reference evidence="2" key="1">
    <citation type="submission" date="2022-08" db="UniProtKB">
        <authorList>
            <consortium name="EnsemblMetazoa"/>
        </authorList>
    </citation>
    <scope>IDENTIFICATION</scope>
    <source>
        <strain evidence="2">Dongola</strain>
    </source>
</reference>
<proteinExistence type="predicted"/>
<keyword evidence="1" id="KW-1015">Disulfide bond</keyword>
<dbReference type="KEGG" id="aara:120898305"/>
<evidence type="ECO:0000256" key="1">
    <source>
        <dbReference type="ARBA" id="ARBA00023157"/>
    </source>
</evidence>
<keyword evidence="3" id="KW-1185">Reference proteome</keyword>
<dbReference type="Pfam" id="PF00059">
    <property type="entry name" value="Lectin_C"/>
    <property type="match status" value="1"/>
</dbReference>
<organism evidence="2 3">
    <name type="scientific">Anopheles arabiensis</name>
    <name type="common">Mosquito</name>
    <dbReference type="NCBI Taxonomy" id="7173"/>
    <lineage>
        <taxon>Eukaryota</taxon>
        <taxon>Metazoa</taxon>
        <taxon>Ecdysozoa</taxon>
        <taxon>Arthropoda</taxon>
        <taxon>Hexapoda</taxon>
        <taxon>Insecta</taxon>
        <taxon>Pterygota</taxon>
        <taxon>Neoptera</taxon>
        <taxon>Endopterygota</taxon>
        <taxon>Diptera</taxon>
        <taxon>Nematocera</taxon>
        <taxon>Culicoidea</taxon>
        <taxon>Culicidae</taxon>
        <taxon>Anophelinae</taxon>
        <taxon>Anopheles</taxon>
    </lineage>
</organism>
<dbReference type="Proteomes" id="UP000075840">
    <property type="component" value="Unassembled WGS sequence"/>
</dbReference>
<accession>A0A182HTW9</accession>
<dbReference type="SMART" id="SM00034">
    <property type="entry name" value="CLECT"/>
    <property type="match status" value="1"/>
</dbReference>
<dbReference type="Gene3D" id="3.10.100.10">
    <property type="entry name" value="Mannose-Binding Protein A, subunit A"/>
    <property type="match status" value="1"/>
</dbReference>
<dbReference type="AlphaFoldDB" id="A0A182HTW9"/>
<name>A0A182HTW9_ANOAR</name>
<dbReference type="PROSITE" id="PS50041">
    <property type="entry name" value="C_TYPE_LECTIN_2"/>
    <property type="match status" value="1"/>
</dbReference>
<dbReference type="EnsemblMetazoa" id="AARA004729-RA">
    <property type="protein sequence ID" value="AARA004729-PA"/>
    <property type="gene ID" value="AARA004729"/>
</dbReference>
<dbReference type="EMBL" id="APCN01000587">
    <property type="status" value="NOT_ANNOTATED_CDS"/>
    <property type="molecule type" value="Genomic_DNA"/>
</dbReference>
<evidence type="ECO:0000313" key="2">
    <source>
        <dbReference type="EnsemblMetazoa" id="AARA004729-PA"/>
    </source>
</evidence>
<dbReference type="PANTHER" id="PTHR22803">
    <property type="entry name" value="MANNOSE, PHOSPHOLIPASE, LECTIN RECEPTOR RELATED"/>
    <property type="match status" value="1"/>
</dbReference>
<dbReference type="RefSeq" id="XP_040159908.1">
    <property type="nucleotide sequence ID" value="XM_040303974.1"/>
</dbReference>
<dbReference type="InterPro" id="IPR018378">
    <property type="entry name" value="C-type_lectin_CS"/>
</dbReference>
<dbReference type="InterPro" id="IPR050111">
    <property type="entry name" value="C-type_lectin/snaclec_domain"/>
</dbReference>
<dbReference type="InterPro" id="IPR016186">
    <property type="entry name" value="C-type_lectin-like/link_sf"/>
</dbReference>
<evidence type="ECO:0000313" key="3">
    <source>
        <dbReference type="Proteomes" id="UP000075840"/>
    </source>
</evidence>
<dbReference type="InterPro" id="IPR001304">
    <property type="entry name" value="C-type_lectin-like"/>
</dbReference>
<sequence length="161" mass="17487">MAAQLLLTALCVAFVAINGIEGATDAKYKYVAILQPSTFFEAWQDCNIKGGHLASIESPQEQARVEKAMAKARDPRAVFFFGGTDLGRKGRWMWIHSNKPIGNGGYTNFFPGQPDNGGGSQDCLTVGVADGYNRGKWDDQNCLYRLDGYICAFKSTSSSAS</sequence>
<dbReference type="GeneID" id="120898305"/>
<dbReference type="PROSITE" id="PS00615">
    <property type="entry name" value="C_TYPE_LECTIN_1"/>
    <property type="match status" value="1"/>
</dbReference>
<protein>
    <submittedName>
        <fullName evidence="2">Uncharacterized protein</fullName>
    </submittedName>
</protein>